<evidence type="ECO:0000256" key="1">
    <source>
        <dbReference type="SAM" id="Coils"/>
    </source>
</evidence>
<evidence type="ECO:0000313" key="3">
    <source>
        <dbReference type="EMBL" id="KAJ3175661.1"/>
    </source>
</evidence>
<feature type="coiled-coil region" evidence="1">
    <location>
        <begin position="335"/>
        <end position="362"/>
    </location>
</feature>
<proteinExistence type="predicted"/>
<comment type="caution">
    <text evidence="3">The sequence shown here is derived from an EMBL/GenBank/DDBJ whole genome shotgun (WGS) entry which is preliminary data.</text>
</comment>
<feature type="coiled-coil region" evidence="1">
    <location>
        <begin position="426"/>
        <end position="453"/>
    </location>
</feature>
<feature type="compositionally biased region" description="Pro residues" evidence="2">
    <location>
        <begin position="34"/>
        <end position="44"/>
    </location>
</feature>
<dbReference type="GO" id="GO:0035082">
    <property type="term" value="P:axoneme assembly"/>
    <property type="evidence" value="ECO:0007669"/>
    <property type="project" value="InterPro"/>
</dbReference>
<dbReference type="AlphaFoldDB" id="A0AAD5THC5"/>
<gene>
    <name evidence="3" type="primary">CCDC40</name>
    <name evidence="3" type="ORF">HDU87_005802</name>
</gene>
<feature type="region of interest" description="Disordered" evidence="2">
    <location>
        <begin position="1"/>
        <end position="256"/>
    </location>
</feature>
<feature type="compositionally biased region" description="Low complexity" evidence="2">
    <location>
        <begin position="179"/>
        <end position="193"/>
    </location>
</feature>
<organism evidence="3 4">
    <name type="scientific">Geranomyces variabilis</name>
    <dbReference type="NCBI Taxonomy" id="109894"/>
    <lineage>
        <taxon>Eukaryota</taxon>
        <taxon>Fungi</taxon>
        <taxon>Fungi incertae sedis</taxon>
        <taxon>Chytridiomycota</taxon>
        <taxon>Chytridiomycota incertae sedis</taxon>
        <taxon>Chytridiomycetes</taxon>
        <taxon>Spizellomycetales</taxon>
        <taxon>Powellomycetaceae</taxon>
        <taxon>Geranomyces</taxon>
    </lineage>
</organism>
<protein>
    <submittedName>
        <fullName evidence="3">Coiled-coil domain-containing protein 40</fullName>
    </submittedName>
</protein>
<dbReference type="PANTHER" id="PTHR16275">
    <property type="entry name" value="COILED-COIL DOMAIN-CONTAINING PROTEIN 40"/>
    <property type="match status" value="1"/>
</dbReference>
<dbReference type="EMBL" id="JADGJQ010000049">
    <property type="protein sequence ID" value="KAJ3175661.1"/>
    <property type="molecule type" value="Genomic_DNA"/>
</dbReference>
<sequence length="1119" mass="125082">MSDSAEHKDQPDDTPPSPLPEEPQETSDDHPADDAPPPSPPPAPAEDEQPLPAAASEHEPAPAPETEEEPLPAPSTEDVSATEEEPPSEPALQDEQQQLAPTTEDEPPPPSEASEDVPAAEEQALPEPATEEEPLLPTEPSDADASPPTTGADKFDSSKQQAAERYTTAALPLLPPLPTLASSSSSSVLPTATHDAPLTPQPAHVRFQTPSSPPRAESALVNDQDRQQPLPFANDDATTADPATNPNANAAADDNAEDENTALMDADNPLMERVQAALYAQLSAQRARLVLELREKEEAVRVTVAKREQVGVELYSLQQQLARQQAMLEGTQDNLAVVRGLREEAERALKKEEGKWKEEKEKAVGCAKNLDAQKNELEKISRTIKQVDLYNEQLRSKILVAKRTTMKAEEDLVKQEQDKKRQDYFIDHLTDQLRRLQERRALFETQLIAQQRETKAALETLQDAATEMEAIQFEKRQLVHQWKSSLIGLQRREDVVATIEDGIQKNKDTLLSMSGEVSGFRLSLRRAQEQNETLTLLLNKLSNEVAHLRRDIAAIADQKEKLKESYTMYTRSLEQIEAELATVMAERAQLQLELASVGKQIRIAAAAGAKLGDEVAEHLQSQLSISKGVSSTRKDNARLRAAMHDKEATIATVQNDLGHIRLETLNVTARIRGMSERVAHLDRELAERNGLVEKYELEIRRRNDELGKKQGEVDLLNKKYDLLTAKNQDESMGPLEATIHNLSKLVSGKEKECTHLSQFWLRSQNELVALTKRTGEVADDTQELRMRLTVLSRKKMVVNSAFDTELKEIALHQRNIRQLQHDMVKINTLLTRHAVVQNRLEENNLDLEVEFRAKLKTAELESLRLEQNVVDLRAEKTRALQGLIEAERQTMLWEKKIQLARETQAALDPNVGATEIREMEAEIHRMRLRHASMLKLQEKMVAEMEKSVWRRESIGTRTKSKGKGGGQQGLQNAIADLTKKIRGTISDLKECDQDVSTLQASHEALAAQVQAASESITTLEGREAALLSEIDTSLRKRELISNQTLLQQRHARRYRDFSEGKYVFLVKDPANRVGERDRQIARLTTIEGVVGTLEEEFGQPVKTACEGIHELLRGELAVR</sequence>
<keyword evidence="1" id="KW-0175">Coiled coil</keyword>
<reference evidence="3" key="1">
    <citation type="submission" date="2020-05" db="EMBL/GenBank/DDBJ databases">
        <title>Phylogenomic resolution of chytrid fungi.</title>
        <authorList>
            <person name="Stajich J.E."/>
            <person name="Amses K."/>
            <person name="Simmons R."/>
            <person name="Seto K."/>
            <person name="Myers J."/>
            <person name="Bonds A."/>
            <person name="Quandt C.A."/>
            <person name="Barry K."/>
            <person name="Liu P."/>
            <person name="Grigoriev I."/>
            <person name="Longcore J.E."/>
            <person name="James T.Y."/>
        </authorList>
    </citation>
    <scope>NUCLEOTIDE SEQUENCE</scope>
    <source>
        <strain evidence="3">JEL0379</strain>
    </source>
</reference>
<dbReference type="PANTHER" id="PTHR16275:SF8">
    <property type="entry name" value="COILED-COIL DOMAIN-CONTAINING PROTEIN 40"/>
    <property type="match status" value="1"/>
</dbReference>
<keyword evidence="4" id="KW-1185">Reference proteome</keyword>
<feature type="compositionally biased region" description="Low complexity" evidence="2">
    <location>
        <begin position="233"/>
        <end position="253"/>
    </location>
</feature>
<feature type="coiled-coil region" evidence="1">
    <location>
        <begin position="524"/>
        <end position="593"/>
    </location>
</feature>
<dbReference type="InterPro" id="IPR037386">
    <property type="entry name" value="CCDC40"/>
</dbReference>
<dbReference type="GO" id="GO:0005737">
    <property type="term" value="C:cytoplasm"/>
    <property type="evidence" value="ECO:0007669"/>
    <property type="project" value="TreeGrafter"/>
</dbReference>
<feature type="compositionally biased region" description="Acidic residues" evidence="2">
    <location>
        <begin position="103"/>
        <end position="119"/>
    </location>
</feature>
<dbReference type="Proteomes" id="UP001212152">
    <property type="component" value="Unassembled WGS sequence"/>
</dbReference>
<evidence type="ECO:0000313" key="4">
    <source>
        <dbReference type="Proteomes" id="UP001212152"/>
    </source>
</evidence>
<feature type="compositionally biased region" description="Basic and acidic residues" evidence="2">
    <location>
        <begin position="1"/>
        <end position="11"/>
    </location>
</feature>
<evidence type="ECO:0000256" key="2">
    <source>
        <dbReference type="SAM" id="MobiDB-lite"/>
    </source>
</evidence>
<name>A0AAD5THC5_9FUNG</name>
<accession>A0AAD5THC5</accession>